<feature type="non-terminal residue" evidence="2">
    <location>
        <position position="1"/>
    </location>
</feature>
<evidence type="ECO:0000256" key="1">
    <source>
        <dbReference type="SAM" id="MobiDB-lite"/>
    </source>
</evidence>
<gene>
    <name evidence="2" type="ORF">GIL414_LOCUS65054</name>
</gene>
<dbReference type="AlphaFoldDB" id="A0A8S3G599"/>
<feature type="compositionally biased region" description="Polar residues" evidence="1">
    <location>
        <begin position="1"/>
        <end position="10"/>
    </location>
</feature>
<dbReference type="EMBL" id="CAJOBJ010287542">
    <property type="protein sequence ID" value="CAF5150734.1"/>
    <property type="molecule type" value="Genomic_DNA"/>
</dbReference>
<sequence>GTTITSSYRANTLMGMKQRSKTPTANDFSSNGLHNRLVST</sequence>
<proteinExistence type="predicted"/>
<accession>A0A8S3G599</accession>
<dbReference type="Proteomes" id="UP000681720">
    <property type="component" value="Unassembled WGS sequence"/>
</dbReference>
<feature type="region of interest" description="Disordered" evidence="1">
    <location>
        <begin position="1"/>
        <end position="40"/>
    </location>
</feature>
<comment type="caution">
    <text evidence="2">The sequence shown here is derived from an EMBL/GenBank/DDBJ whole genome shotgun (WGS) entry which is preliminary data.</text>
</comment>
<evidence type="ECO:0000313" key="3">
    <source>
        <dbReference type="Proteomes" id="UP000681720"/>
    </source>
</evidence>
<name>A0A8S3G599_9BILA</name>
<feature type="compositionally biased region" description="Polar residues" evidence="1">
    <location>
        <begin position="21"/>
        <end position="40"/>
    </location>
</feature>
<reference evidence="2" key="1">
    <citation type="submission" date="2021-02" db="EMBL/GenBank/DDBJ databases">
        <authorList>
            <person name="Nowell W R."/>
        </authorList>
    </citation>
    <scope>NUCLEOTIDE SEQUENCE</scope>
</reference>
<protein>
    <submittedName>
        <fullName evidence="2">Uncharacterized protein</fullName>
    </submittedName>
</protein>
<evidence type="ECO:0000313" key="2">
    <source>
        <dbReference type="EMBL" id="CAF5150734.1"/>
    </source>
</evidence>
<organism evidence="2 3">
    <name type="scientific">Rotaria magnacalcarata</name>
    <dbReference type="NCBI Taxonomy" id="392030"/>
    <lineage>
        <taxon>Eukaryota</taxon>
        <taxon>Metazoa</taxon>
        <taxon>Spiralia</taxon>
        <taxon>Gnathifera</taxon>
        <taxon>Rotifera</taxon>
        <taxon>Eurotatoria</taxon>
        <taxon>Bdelloidea</taxon>
        <taxon>Philodinida</taxon>
        <taxon>Philodinidae</taxon>
        <taxon>Rotaria</taxon>
    </lineage>
</organism>